<dbReference type="InterPro" id="IPR002931">
    <property type="entry name" value="Transglutaminase-like"/>
</dbReference>
<keyword evidence="2" id="KW-0732">Signal</keyword>
<evidence type="ECO:0000256" key="2">
    <source>
        <dbReference type="SAM" id="SignalP"/>
    </source>
</evidence>
<dbReference type="STRING" id="996801.BW723_03570"/>
<reference evidence="6" key="1">
    <citation type="submission" date="2016-02" db="EMBL/GenBank/DDBJ databases">
        <title>Paenibacillus sp. LPB0068, isolated from Crassostrea gigas.</title>
        <authorList>
            <person name="Shin S.-K."/>
            <person name="Yi H."/>
        </authorList>
    </citation>
    <scope>NUCLEOTIDE SEQUENCE [LARGE SCALE GENOMIC DNA]</scope>
    <source>
        <strain evidence="6">KCTC 23969</strain>
    </source>
</reference>
<gene>
    <name evidence="5" type="ORF">LPB301_12130</name>
</gene>
<evidence type="ECO:0000259" key="3">
    <source>
        <dbReference type="Pfam" id="PF01841"/>
    </source>
</evidence>
<accession>A0A1B8TVP6</accession>
<name>A0A1B8TVP6_9FLAO</name>
<dbReference type="Gene3D" id="2.60.40.3140">
    <property type="match status" value="1"/>
</dbReference>
<sequence length="646" mass="75685">MVQYKMSKIYKLQFILFLFAVSTITAQFSEEFNTYSKLYPENSRVRLLKETVISITQENDELIILEQNKEEDLYLNESATYNSKSSVSSSFFFELNEINAFSYTFENGKYVESKVDKFTEKDELNDSFYDDSKTLSFIYPKLKKGSKSVLEYSQNIKNPRFLSPFFFGDYFPIIKTKVTIIADKGIELSFKEFNTSKVNIAFTKEEKRKKTIYTWVLENQDEFEYEPNTPSYTTILPHIVPIINSYKVKKETKKLLGEVSDLYNWYYSLVENVNKEAPDPALVNIVNTITKDKKTDLEKVKAIYYWAQKNIKYIAFEYALGGFIPRESNEVFRKKYGDCKDNSSILFKMLEIAGIKGNLTWIGTRSIPYTYQEVPTPVVDNHMILSYEENGKTYYLDATGRYIKFGLPSSFIQGKEALVSFGNEFKVKTVPVVDAKENAIIDSTTIYIKDNVLVGNSITHITGYPKINYFNSLENINSESKLKGFYNARFIKGNNKFLINNLEEINKYDYDEDFIINYDFEIKNYFKKLGDEIYINLNLNKDISDLKADKKREYAIEYDFKRYQSYVTQFNIPEGYIVDYIPENVSFSDDLITCTISYELKENVVFYKQDIELNFLVLTKEQQTELNKLIKKIEKQYKEIIVLKKQ</sequence>
<feature type="signal peptide" evidence="2">
    <location>
        <begin position="1"/>
        <end position="26"/>
    </location>
</feature>
<dbReference type="InterPro" id="IPR024618">
    <property type="entry name" value="DUF3857"/>
</dbReference>
<dbReference type="AlphaFoldDB" id="A0A1B8TVP6"/>
<protein>
    <submittedName>
        <fullName evidence="5">Transglutaminase</fullName>
    </submittedName>
</protein>
<feature type="coiled-coil region" evidence="1">
    <location>
        <begin position="616"/>
        <end position="646"/>
    </location>
</feature>
<dbReference type="OrthoDB" id="8595007at2"/>
<feature type="domain" description="Transglutaminase-like" evidence="3">
    <location>
        <begin position="285"/>
        <end position="356"/>
    </location>
</feature>
<keyword evidence="1" id="KW-0175">Coiled coil</keyword>
<dbReference type="SUPFAM" id="SSF54001">
    <property type="entry name" value="Cysteine proteinases"/>
    <property type="match status" value="1"/>
</dbReference>
<evidence type="ECO:0000256" key="1">
    <source>
        <dbReference type="SAM" id="Coils"/>
    </source>
</evidence>
<evidence type="ECO:0000313" key="6">
    <source>
        <dbReference type="Proteomes" id="UP000092612"/>
    </source>
</evidence>
<comment type="caution">
    <text evidence="5">The sequence shown here is derived from an EMBL/GenBank/DDBJ whole genome shotgun (WGS) entry which is preliminary data.</text>
</comment>
<organism evidence="5 6">
    <name type="scientific">Polaribacter reichenbachii</name>
    <dbReference type="NCBI Taxonomy" id="996801"/>
    <lineage>
        <taxon>Bacteria</taxon>
        <taxon>Pseudomonadati</taxon>
        <taxon>Bacteroidota</taxon>
        <taxon>Flavobacteriia</taxon>
        <taxon>Flavobacteriales</taxon>
        <taxon>Flavobacteriaceae</taxon>
    </lineage>
</organism>
<feature type="domain" description="DUF3857" evidence="4">
    <location>
        <begin position="97"/>
        <end position="220"/>
    </location>
</feature>
<dbReference type="Pfam" id="PF01841">
    <property type="entry name" value="Transglut_core"/>
    <property type="match status" value="1"/>
</dbReference>
<dbReference type="EMBL" id="LSFL01000035">
    <property type="protein sequence ID" value="OBY63549.1"/>
    <property type="molecule type" value="Genomic_DNA"/>
</dbReference>
<dbReference type="Pfam" id="PF12969">
    <property type="entry name" value="DUF3857"/>
    <property type="match status" value="1"/>
</dbReference>
<evidence type="ECO:0000313" key="5">
    <source>
        <dbReference type="EMBL" id="OBY63549.1"/>
    </source>
</evidence>
<proteinExistence type="predicted"/>
<keyword evidence="6" id="KW-1185">Reference proteome</keyword>
<dbReference type="InterPro" id="IPR038765">
    <property type="entry name" value="Papain-like_cys_pep_sf"/>
</dbReference>
<dbReference type="Proteomes" id="UP000092612">
    <property type="component" value="Unassembled WGS sequence"/>
</dbReference>
<feature type="chain" id="PRO_5008615714" evidence="2">
    <location>
        <begin position="27"/>
        <end position="646"/>
    </location>
</feature>
<dbReference type="Gene3D" id="3.10.620.30">
    <property type="match status" value="1"/>
</dbReference>
<dbReference type="Gene3D" id="2.60.120.1130">
    <property type="match status" value="1"/>
</dbReference>
<evidence type="ECO:0000259" key="4">
    <source>
        <dbReference type="Pfam" id="PF12969"/>
    </source>
</evidence>
<dbReference type="KEGG" id="prn:BW723_03570"/>